<comment type="caution">
    <text evidence="1">The sequence shown here is derived from an EMBL/GenBank/DDBJ whole genome shotgun (WGS) entry which is preliminary data.</text>
</comment>
<protein>
    <submittedName>
        <fullName evidence="1">Uncharacterized protein</fullName>
    </submittedName>
</protein>
<evidence type="ECO:0000313" key="2">
    <source>
        <dbReference type="Proteomes" id="UP000230518"/>
    </source>
</evidence>
<proteinExistence type="predicted"/>
<accession>A0A2M7XN55</accession>
<dbReference type="EMBL" id="PFWO01000038">
    <property type="protein sequence ID" value="PJA51007.1"/>
    <property type="molecule type" value="Genomic_DNA"/>
</dbReference>
<organism evidence="1 2">
    <name type="scientific">Candidatus Shapirobacteria bacterium CG_4_9_14_3_um_filter_36_12</name>
    <dbReference type="NCBI Taxonomy" id="1974877"/>
    <lineage>
        <taxon>Bacteria</taxon>
        <taxon>Candidatus Shapironibacteriota</taxon>
    </lineage>
</organism>
<name>A0A2M7XN55_9BACT</name>
<sequence length="320" mass="36904">MTNYNLIVNKLKNSLTTRRCFYGETYDTLGMTIDSLKYYFFLSLLHNNLTKFGIEIESTVVIADTASGINKSSQMFNTNIDQIGIDRLIYCKRIKKHFNLPINFILMSDLFDSEKINERIRLVESVGNNDPKVIELLSKTVLKNKIKQEQDTGFRYGFEAIATGTLFDIKIGPPREKYYDQAAKIICKKLKLNQLQSIYLTPTFPLAQDFSYFLMHPEIEEYGLTPYKAGSNQMQDFRIILNTTTIENVKHLIEGTHLTTNPNLPNPVLDLLFIADMANNLKNKDDNFPVYKKDIYLNIKKLKDLTINKIDKLLIEIGNI</sequence>
<evidence type="ECO:0000313" key="1">
    <source>
        <dbReference type="EMBL" id="PJA51007.1"/>
    </source>
</evidence>
<gene>
    <name evidence="1" type="ORF">CO168_02090</name>
</gene>
<dbReference type="Proteomes" id="UP000230518">
    <property type="component" value="Unassembled WGS sequence"/>
</dbReference>
<dbReference type="AlphaFoldDB" id="A0A2M7XN55"/>
<reference evidence="2" key="1">
    <citation type="submission" date="2017-09" db="EMBL/GenBank/DDBJ databases">
        <title>Depth-based differentiation of microbial function through sediment-hosted aquifers and enrichment of novel symbionts in the deep terrestrial subsurface.</title>
        <authorList>
            <person name="Probst A.J."/>
            <person name="Ladd B."/>
            <person name="Jarett J.K."/>
            <person name="Geller-Mcgrath D.E."/>
            <person name="Sieber C.M.K."/>
            <person name="Emerson J.B."/>
            <person name="Anantharaman K."/>
            <person name="Thomas B.C."/>
            <person name="Malmstrom R."/>
            <person name="Stieglmeier M."/>
            <person name="Klingl A."/>
            <person name="Woyke T."/>
            <person name="Ryan C.M."/>
            <person name="Banfield J.F."/>
        </authorList>
    </citation>
    <scope>NUCLEOTIDE SEQUENCE [LARGE SCALE GENOMIC DNA]</scope>
</reference>